<evidence type="ECO:0000313" key="2">
    <source>
        <dbReference type="Proteomes" id="UP001056978"/>
    </source>
</evidence>
<name>A0ACB9YDT4_PLABR</name>
<proteinExistence type="predicted"/>
<gene>
    <name evidence="1" type="ORF">MKS88_001250</name>
</gene>
<reference evidence="1" key="1">
    <citation type="submission" date="2022-06" db="EMBL/GenBank/DDBJ databases">
        <title>The First Complete Genome of the Simian Malaria Parasite Plasmodium brasilianum.</title>
        <authorList>
            <person name="Bajic M."/>
            <person name="Ravishankar S."/>
        </authorList>
    </citation>
    <scope>NUCLEOTIDE SEQUENCE</scope>
    <source>
        <strain evidence="1">Bolivian I</strain>
    </source>
</reference>
<sequence>MEQKMNLLVIIKIVVYAFLSLICHFNKDASKASKSLSQDCNIIIKLDIRNCRCLAKYKNNKDLNNTWSNEKYLNSAVHEQKDISNNIKGVKGKKKDTNKNFSNMGKYYIEVVDNNNGMFDGKYFHFEKKLIKKKDYDNYIEKKRRICDISLKKLKFRNYGYVVAVFFIISLFGIGVPVMSGMESLTQMLTSITSLSFLEPLKDAIAGLDKTQKLYLFIAVFSIILIELSIIVITVIYKILRNNEKYNKIKLMNEQNK</sequence>
<keyword evidence="2" id="KW-1185">Reference proteome</keyword>
<evidence type="ECO:0000313" key="1">
    <source>
        <dbReference type="EMBL" id="KAI4840523.1"/>
    </source>
</evidence>
<accession>A0ACB9YDT4</accession>
<protein>
    <submittedName>
        <fullName evidence="1">Uncharacterized protein</fullName>
    </submittedName>
</protein>
<dbReference type="Proteomes" id="UP001056978">
    <property type="component" value="Chromosome 4"/>
</dbReference>
<dbReference type="EMBL" id="CM043772">
    <property type="protein sequence ID" value="KAI4840523.1"/>
    <property type="molecule type" value="Genomic_DNA"/>
</dbReference>
<comment type="caution">
    <text evidence="1">The sequence shown here is derived from an EMBL/GenBank/DDBJ whole genome shotgun (WGS) entry which is preliminary data.</text>
</comment>
<organism evidence="1 2">
    <name type="scientific">Plasmodium brasilianum</name>
    <dbReference type="NCBI Taxonomy" id="5824"/>
    <lineage>
        <taxon>Eukaryota</taxon>
        <taxon>Sar</taxon>
        <taxon>Alveolata</taxon>
        <taxon>Apicomplexa</taxon>
        <taxon>Aconoidasida</taxon>
        <taxon>Haemosporida</taxon>
        <taxon>Plasmodiidae</taxon>
        <taxon>Plasmodium</taxon>
        <taxon>Plasmodium (Plasmodium)</taxon>
    </lineage>
</organism>